<evidence type="ECO:0000256" key="3">
    <source>
        <dbReference type="ARBA" id="ARBA00022452"/>
    </source>
</evidence>
<dbReference type="Gene3D" id="2.40.170.20">
    <property type="entry name" value="TonB-dependent receptor, beta-barrel domain"/>
    <property type="match status" value="1"/>
</dbReference>
<sequence>MKKLLQSLFLLMLFAVSAIAQERTVTGTVKSSEDGTPLPGVTVKIKGARTGAITNASGVFSIQVSSGAVLVFSSVGYEGTEASVGNKTNVNVTLRTDAQSLDEVTVQVPYGTVKKTSFTGSESTVNATTLRRQQVTSVTRALEGLVPGIVVTNGGGQPGSGASILIRGVGSVNASSAPLYVLDGAVYNGSIASLSMDDIESVTVLKDAAAAALYGSRGANGVIMLKSKQGRKGTPQVNANLRTGWSTRGIPEYDRLGSKDYYEMMWEATRNRLQLASGQTRAVAGQNASNVLTGANGLVYNAYNVPGNTLVDPTTGKLNPNAQLLWEDNWSDVLFQTGKRQDFNLNISGASDKTDYYVSMGYLKEEGTAKFTDYERYNIRLNLNSQVRNWLKAGVSMDGALTDQANNVATGTATTNPFYYSRMMGPIYPVYQRNLTTGAYIVDPATGQNALDYGKANQMGLRPYAPNSNLLGTLPLDDRSTKPFNINANTYLEATFLKDFKLRSTLASTYYDAYATTFQNSLFGDADNVAGRSTKQMNRQFTYTFNQVLTWNKSFGDHNLTVLAGHENYFFRQNVLSATRTGFPFPGTSELAPAATPEASTSYQYDHRIEAYFSRVDYNFQNKYFVSGSFRTDGGSRFADGHKWGQFYSASAAWRLSQENFLKSATWINELKLKASYGEQGNEDLGTNYYPTLSLYQLGNNNVNAPGALINSLANPDLVWEKSKNANIGVDFAMFNNRLSGTVEVYNRVSDNLLFPVPLPLSTGISTITQNIGTLYNRGIDVSLGYSPVRTSNFEWRVDLNLTHFKNKITKLPQEELISGTKKLMVGKSIYDFWIKEYAGVDPANGDALYYQDKLDAAGKPTGERITINNINNASFYYKGTSLPNITGGLTNTFTYKEFDLSFLFTGQQGGKFYDGNYAGLMHVGSYGTAWSTDILNRWTTPGQVTDVPRVQNALATQSGVSTRFLYNASFVNLKNASIGYRMPKRWATTLGIQGARIFGTVDNAKLWTFDGPKGMDPQRSITGVSDYTYPIYRTFTLGLNVNL</sequence>
<protein>
    <submittedName>
        <fullName evidence="13">TonB-linked SusC/RagA family outer membrane protein</fullName>
    </submittedName>
</protein>
<evidence type="ECO:0000256" key="4">
    <source>
        <dbReference type="ARBA" id="ARBA00022692"/>
    </source>
</evidence>
<dbReference type="EMBL" id="SNWM01000007">
    <property type="protein sequence ID" value="TDO19297.1"/>
    <property type="molecule type" value="Genomic_DNA"/>
</dbReference>
<dbReference type="NCBIfam" id="TIGR04056">
    <property type="entry name" value="OMP_RagA_SusC"/>
    <property type="match status" value="1"/>
</dbReference>
<dbReference type="Pfam" id="PF13715">
    <property type="entry name" value="CarbopepD_reg_2"/>
    <property type="match status" value="1"/>
</dbReference>
<keyword evidence="10" id="KW-0732">Signal</keyword>
<comment type="subcellular location">
    <subcellularLocation>
        <location evidence="1 8">Cell outer membrane</location>
        <topology evidence="1 8">Multi-pass membrane protein</topology>
    </subcellularLocation>
</comment>
<dbReference type="InterPro" id="IPR012910">
    <property type="entry name" value="Plug_dom"/>
</dbReference>
<dbReference type="SUPFAM" id="SSF56935">
    <property type="entry name" value="Porins"/>
    <property type="match status" value="1"/>
</dbReference>
<evidence type="ECO:0000259" key="11">
    <source>
        <dbReference type="Pfam" id="PF00593"/>
    </source>
</evidence>
<feature type="domain" description="TonB-dependent receptor plug" evidence="12">
    <location>
        <begin position="116"/>
        <end position="222"/>
    </location>
</feature>
<dbReference type="InterPro" id="IPR037066">
    <property type="entry name" value="Plug_dom_sf"/>
</dbReference>
<gene>
    <name evidence="13" type="ORF">CLV32_4536</name>
</gene>
<feature type="signal peptide" evidence="10">
    <location>
        <begin position="1"/>
        <end position="20"/>
    </location>
</feature>
<reference evidence="13 14" key="1">
    <citation type="submission" date="2019-03" db="EMBL/GenBank/DDBJ databases">
        <title>Genomic Encyclopedia of Archaeal and Bacterial Type Strains, Phase II (KMG-II): from individual species to whole genera.</title>
        <authorList>
            <person name="Goeker M."/>
        </authorList>
    </citation>
    <scope>NUCLEOTIDE SEQUENCE [LARGE SCALE GENOMIC DNA]</scope>
    <source>
        <strain evidence="13 14">DSM 19034</strain>
    </source>
</reference>
<keyword evidence="14" id="KW-1185">Reference proteome</keyword>
<dbReference type="InterPro" id="IPR023997">
    <property type="entry name" value="TonB-dep_OMP_SusC/RagA_CS"/>
</dbReference>
<comment type="caution">
    <text evidence="13">The sequence shown here is derived from an EMBL/GenBank/DDBJ whole genome shotgun (WGS) entry which is preliminary data.</text>
</comment>
<name>A0A4R6ICJ5_9SPHI</name>
<evidence type="ECO:0000256" key="10">
    <source>
        <dbReference type="SAM" id="SignalP"/>
    </source>
</evidence>
<dbReference type="InterPro" id="IPR000531">
    <property type="entry name" value="Beta-barrel_TonB"/>
</dbReference>
<comment type="similarity">
    <text evidence="8 9">Belongs to the TonB-dependent receptor family.</text>
</comment>
<evidence type="ECO:0000256" key="9">
    <source>
        <dbReference type="RuleBase" id="RU003357"/>
    </source>
</evidence>
<dbReference type="RefSeq" id="WP_133559134.1">
    <property type="nucleotide sequence ID" value="NZ_SNWM01000007.1"/>
</dbReference>
<keyword evidence="6 8" id="KW-0472">Membrane</keyword>
<dbReference type="Proteomes" id="UP000295499">
    <property type="component" value="Unassembled WGS sequence"/>
</dbReference>
<dbReference type="OrthoDB" id="9768177at2"/>
<evidence type="ECO:0000256" key="7">
    <source>
        <dbReference type="ARBA" id="ARBA00023237"/>
    </source>
</evidence>
<dbReference type="GO" id="GO:0009279">
    <property type="term" value="C:cell outer membrane"/>
    <property type="evidence" value="ECO:0007669"/>
    <property type="project" value="UniProtKB-SubCell"/>
</dbReference>
<evidence type="ECO:0000313" key="13">
    <source>
        <dbReference type="EMBL" id="TDO19297.1"/>
    </source>
</evidence>
<feature type="domain" description="TonB-dependent receptor-like beta-barrel" evidence="11">
    <location>
        <begin position="441"/>
        <end position="994"/>
    </location>
</feature>
<feature type="chain" id="PRO_5020618226" evidence="10">
    <location>
        <begin position="21"/>
        <end position="1044"/>
    </location>
</feature>
<dbReference type="Pfam" id="PF00593">
    <property type="entry name" value="TonB_dep_Rec_b-barrel"/>
    <property type="match status" value="1"/>
</dbReference>
<dbReference type="PROSITE" id="PS52016">
    <property type="entry name" value="TONB_DEPENDENT_REC_3"/>
    <property type="match status" value="1"/>
</dbReference>
<dbReference type="Pfam" id="PF07715">
    <property type="entry name" value="Plug"/>
    <property type="match status" value="1"/>
</dbReference>
<dbReference type="AlphaFoldDB" id="A0A4R6ICJ5"/>
<accession>A0A4R6ICJ5</accession>
<dbReference type="Gene3D" id="2.170.130.10">
    <property type="entry name" value="TonB-dependent receptor, plug domain"/>
    <property type="match status" value="1"/>
</dbReference>
<proteinExistence type="inferred from homology"/>
<evidence type="ECO:0000256" key="2">
    <source>
        <dbReference type="ARBA" id="ARBA00022448"/>
    </source>
</evidence>
<dbReference type="InterPro" id="IPR036942">
    <property type="entry name" value="Beta-barrel_TonB_sf"/>
</dbReference>
<dbReference type="InterPro" id="IPR039426">
    <property type="entry name" value="TonB-dep_rcpt-like"/>
</dbReference>
<organism evidence="13 14">
    <name type="scientific">Pedobacter duraquae</name>
    <dbReference type="NCBI Taxonomy" id="425511"/>
    <lineage>
        <taxon>Bacteria</taxon>
        <taxon>Pseudomonadati</taxon>
        <taxon>Bacteroidota</taxon>
        <taxon>Sphingobacteriia</taxon>
        <taxon>Sphingobacteriales</taxon>
        <taxon>Sphingobacteriaceae</taxon>
        <taxon>Pedobacter</taxon>
    </lineage>
</organism>
<evidence type="ECO:0000256" key="1">
    <source>
        <dbReference type="ARBA" id="ARBA00004571"/>
    </source>
</evidence>
<dbReference type="InterPro" id="IPR008969">
    <property type="entry name" value="CarboxyPept-like_regulatory"/>
</dbReference>
<evidence type="ECO:0000256" key="6">
    <source>
        <dbReference type="ARBA" id="ARBA00023136"/>
    </source>
</evidence>
<keyword evidence="7 8" id="KW-0998">Cell outer membrane</keyword>
<evidence type="ECO:0000259" key="12">
    <source>
        <dbReference type="Pfam" id="PF07715"/>
    </source>
</evidence>
<dbReference type="InterPro" id="IPR023996">
    <property type="entry name" value="TonB-dep_OMP_SusC/RagA"/>
</dbReference>
<evidence type="ECO:0000256" key="8">
    <source>
        <dbReference type="PROSITE-ProRule" id="PRU01360"/>
    </source>
</evidence>
<dbReference type="Gene3D" id="2.60.40.1120">
    <property type="entry name" value="Carboxypeptidase-like, regulatory domain"/>
    <property type="match status" value="1"/>
</dbReference>
<dbReference type="SUPFAM" id="SSF49464">
    <property type="entry name" value="Carboxypeptidase regulatory domain-like"/>
    <property type="match status" value="1"/>
</dbReference>
<keyword evidence="4 8" id="KW-0812">Transmembrane</keyword>
<dbReference type="NCBIfam" id="TIGR04057">
    <property type="entry name" value="SusC_RagA_signa"/>
    <property type="match status" value="1"/>
</dbReference>
<evidence type="ECO:0000256" key="5">
    <source>
        <dbReference type="ARBA" id="ARBA00023077"/>
    </source>
</evidence>
<evidence type="ECO:0000313" key="14">
    <source>
        <dbReference type="Proteomes" id="UP000295499"/>
    </source>
</evidence>
<keyword evidence="5 9" id="KW-0798">TonB box</keyword>
<keyword evidence="3 8" id="KW-1134">Transmembrane beta strand</keyword>
<keyword evidence="2 8" id="KW-0813">Transport</keyword>